<keyword evidence="2" id="KW-1185">Reference proteome</keyword>
<comment type="caution">
    <text evidence="1">The sequence shown here is derived from an EMBL/GenBank/DDBJ whole genome shotgun (WGS) entry which is preliminary data.</text>
</comment>
<gene>
    <name evidence="1" type="ORF">QTO34_002731</name>
</gene>
<protein>
    <submittedName>
        <fullName evidence="1">Uncharacterized protein</fullName>
    </submittedName>
</protein>
<accession>A0AA40HTJ5</accession>
<name>A0AA40HTJ5_CNENI</name>
<proteinExistence type="predicted"/>
<dbReference type="AlphaFoldDB" id="A0AA40HTJ5"/>
<dbReference type="Proteomes" id="UP001177744">
    <property type="component" value="Unassembled WGS sequence"/>
</dbReference>
<reference evidence="1" key="1">
    <citation type="submission" date="2023-06" db="EMBL/GenBank/DDBJ databases">
        <title>Reference genome for the Northern bat (Eptesicus nilssonii), a most northern bat species.</title>
        <authorList>
            <person name="Laine V.N."/>
            <person name="Pulliainen A.T."/>
            <person name="Lilley T.M."/>
        </authorList>
    </citation>
    <scope>NUCLEOTIDE SEQUENCE</scope>
    <source>
        <strain evidence="1">BLF_Eptnil</strain>
        <tissue evidence="1">Kidney</tissue>
    </source>
</reference>
<evidence type="ECO:0000313" key="2">
    <source>
        <dbReference type="Proteomes" id="UP001177744"/>
    </source>
</evidence>
<sequence>MGKKVGLANQEYRKYLVHLVSVVTQAIQVLKVRGVPLPSGHQALLVHLERVVRKESPETLLWPPRAHRKEGSHRNAGASEATQVIRGLQGQLACPDSRVSKARKAEREVLGFPVSLVHLAIPVKEALPDHQGNQDSPGLLAVQVPQVGKDSEEIWDLLDQLG</sequence>
<dbReference type="EMBL" id="JAULJE010000012">
    <property type="protein sequence ID" value="KAK1336696.1"/>
    <property type="molecule type" value="Genomic_DNA"/>
</dbReference>
<organism evidence="1 2">
    <name type="scientific">Cnephaeus nilssonii</name>
    <name type="common">Northern bat</name>
    <name type="synonym">Eptesicus nilssonii</name>
    <dbReference type="NCBI Taxonomy" id="3371016"/>
    <lineage>
        <taxon>Eukaryota</taxon>
        <taxon>Metazoa</taxon>
        <taxon>Chordata</taxon>
        <taxon>Craniata</taxon>
        <taxon>Vertebrata</taxon>
        <taxon>Euteleostomi</taxon>
        <taxon>Mammalia</taxon>
        <taxon>Eutheria</taxon>
        <taxon>Laurasiatheria</taxon>
        <taxon>Chiroptera</taxon>
        <taxon>Yangochiroptera</taxon>
        <taxon>Vespertilionidae</taxon>
        <taxon>Cnephaeus</taxon>
    </lineage>
</organism>
<evidence type="ECO:0000313" key="1">
    <source>
        <dbReference type="EMBL" id="KAK1336696.1"/>
    </source>
</evidence>